<feature type="transmembrane region" description="Helical" evidence="5">
    <location>
        <begin position="137"/>
        <end position="156"/>
    </location>
</feature>
<sequence>MTDLIPLVEENLRSTAWFRPEAALTVGALVLFVLDITWKKSATRVAWLSAASLVVFAAAAALLAQQPADAQTLFNGMLANDAFAIFFKWLFLGAGALTVLITAQGKDFDASRVGQFYGLLTAVVLGLFMMASATDLLMMYMSIELVSIVSYVLAGFRRADRKAAEGSLKYVIYGGVASGVMLFGMSYLYGLTGTTSLLELGPRIQAIQASGLPLAATRIALVVGAVFVAAGLGYKIAAVPFHMWCPDVYEGAPTPFTAFLSVGPKAAGFALALRFFLSAFAGPASPTTGLAEALGGIPWPAVIGVVSAVTMTLGNLSALAQTNLKRLLAYSSIAHAGYMLMGLATVSAMGVQSVMIYMLVYLVMNLGAFLVVIWVAESTGSESILDYRGLSKRAPVAAVAFAIFLFSLTGIPPFAGFAGKWYLFYAVFERIPGPGGNWYALLAVIAALNTAVALFYYVRIVRAMFIDVPYAEPKPMPAKPGYQLMLGAFSVLILIFGVWWAPMIEWTRASLPLFRG</sequence>
<dbReference type="InterPro" id="IPR001750">
    <property type="entry name" value="ND/Mrp_TM"/>
</dbReference>
<feature type="transmembrane region" description="Helical" evidence="5">
    <location>
        <begin position="83"/>
        <end position="101"/>
    </location>
</feature>
<comment type="similarity">
    <text evidence="5">Belongs to the complex I subunit 2 family.</text>
</comment>
<dbReference type="EC" id="7.1.1.-" evidence="5"/>
<feature type="transmembrane region" description="Helical" evidence="5">
    <location>
        <begin position="45"/>
        <end position="63"/>
    </location>
</feature>
<dbReference type="KEGG" id="acp:A2cp1_1368"/>
<evidence type="ECO:0000256" key="4">
    <source>
        <dbReference type="ARBA" id="ARBA00023136"/>
    </source>
</evidence>
<feature type="transmembrane region" description="Helical" evidence="5">
    <location>
        <begin position="256"/>
        <end position="277"/>
    </location>
</feature>
<dbReference type="HOGENOM" id="CLU_007100_1_5_7"/>
<dbReference type="Proteomes" id="UP000007089">
    <property type="component" value="Chromosome"/>
</dbReference>
<keyword evidence="9" id="KW-1185">Reference proteome</keyword>
<keyword evidence="5" id="KW-1278">Translocase</keyword>
<feature type="transmembrane region" description="Helical" evidence="5">
    <location>
        <begin position="396"/>
        <end position="418"/>
    </location>
</feature>
<keyword evidence="3 5" id="KW-1133">Transmembrane helix</keyword>
<name>B8JH10_ANAD2</name>
<keyword evidence="4 5" id="KW-0472">Membrane</keyword>
<dbReference type="NCBIfam" id="TIGR01770">
    <property type="entry name" value="NDH_I_N"/>
    <property type="match status" value="1"/>
</dbReference>
<dbReference type="GO" id="GO:0008137">
    <property type="term" value="F:NADH dehydrogenase (ubiquinone) activity"/>
    <property type="evidence" value="ECO:0007669"/>
    <property type="project" value="InterPro"/>
</dbReference>
<evidence type="ECO:0000256" key="2">
    <source>
        <dbReference type="ARBA" id="ARBA00022692"/>
    </source>
</evidence>
<reference evidence="8" key="1">
    <citation type="submission" date="2009-01" db="EMBL/GenBank/DDBJ databases">
        <title>Complete sequence of Anaeromyxobacter dehalogenans 2CP-1.</title>
        <authorList>
            <consortium name="US DOE Joint Genome Institute"/>
            <person name="Lucas S."/>
            <person name="Copeland A."/>
            <person name="Lapidus A."/>
            <person name="Glavina del Rio T."/>
            <person name="Dalin E."/>
            <person name="Tice H."/>
            <person name="Bruce D."/>
            <person name="Goodwin L."/>
            <person name="Pitluck S."/>
            <person name="Saunders E."/>
            <person name="Brettin T."/>
            <person name="Detter J.C."/>
            <person name="Han C."/>
            <person name="Larimer F."/>
            <person name="Land M."/>
            <person name="Hauser L."/>
            <person name="Kyrpides N."/>
            <person name="Ovchinnikova G."/>
            <person name="Beliaev A.S."/>
            <person name="Richardson P."/>
        </authorList>
    </citation>
    <scope>NUCLEOTIDE SEQUENCE</scope>
    <source>
        <strain evidence="8">2CP-1</strain>
    </source>
</reference>
<dbReference type="InterPro" id="IPR010096">
    <property type="entry name" value="NADH-Q_OxRdtase_suN/2"/>
</dbReference>
<feature type="domain" description="NADH:quinone oxidoreductase/Mrp antiporter transmembrane" evidence="7">
    <location>
        <begin position="133"/>
        <end position="430"/>
    </location>
</feature>
<feature type="transmembrane region" description="Helical" evidence="5">
    <location>
        <begin position="297"/>
        <end position="320"/>
    </location>
</feature>
<dbReference type="GO" id="GO:0012505">
    <property type="term" value="C:endomembrane system"/>
    <property type="evidence" value="ECO:0007669"/>
    <property type="project" value="UniProtKB-SubCell"/>
</dbReference>
<feature type="transmembrane region" description="Helical" evidence="5">
    <location>
        <begin position="113"/>
        <end position="131"/>
    </location>
</feature>
<dbReference type="Pfam" id="PF00361">
    <property type="entry name" value="Proton_antipo_M"/>
    <property type="match status" value="1"/>
</dbReference>
<evidence type="ECO:0000256" key="1">
    <source>
        <dbReference type="ARBA" id="ARBA00004127"/>
    </source>
</evidence>
<feature type="transmembrane region" description="Helical" evidence="5">
    <location>
        <begin position="354"/>
        <end position="376"/>
    </location>
</feature>
<keyword evidence="5" id="KW-0520">NAD</keyword>
<proteinExistence type="inferred from homology"/>
<feature type="transmembrane region" description="Helical" evidence="5">
    <location>
        <begin position="327"/>
        <end position="348"/>
    </location>
</feature>
<evidence type="ECO:0000259" key="7">
    <source>
        <dbReference type="Pfam" id="PF00361"/>
    </source>
</evidence>
<feature type="transmembrane region" description="Helical" evidence="5">
    <location>
        <begin position="20"/>
        <end position="38"/>
    </location>
</feature>
<dbReference type="EMBL" id="CP001359">
    <property type="protein sequence ID" value="ACL64712.1"/>
    <property type="molecule type" value="Genomic_DNA"/>
</dbReference>
<comment type="subcellular location">
    <subcellularLocation>
        <location evidence="5">Cell inner membrane</location>
        <topology evidence="5">Multi-pass membrane protein</topology>
    </subcellularLocation>
    <subcellularLocation>
        <location evidence="1">Endomembrane system</location>
        <topology evidence="1">Multi-pass membrane protein</topology>
    </subcellularLocation>
    <subcellularLocation>
        <location evidence="6">Membrane</location>
        <topology evidence="6">Multi-pass membrane protein</topology>
    </subcellularLocation>
</comment>
<comment type="catalytic activity">
    <reaction evidence="5">
        <text>a quinone + NADH + 5 H(+)(in) = a quinol + NAD(+) + 4 H(+)(out)</text>
        <dbReference type="Rhea" id="RHEA:57888"/>
        <dbReference type="ChEBI" id="CHEBI:15378"/>
        <dbReference type="ChEBI" id="CHEBI:24646"/>
        <dbReference type="ChEBI" id="CHEBI:57540"/>
        <dbReference type="ChEBI" id="CHEBI:57945"/>
        <dbReference type="ChEBI" id="CHEBI:132124"/>
    </reaction>
</comment>
<evidence type="ECO:0000256" key="5">
    <source>
        <dbReference type="HAMAP-Rule" id="MF_00445"/>
    </source>
</evidence>
<organism evidence="8 9">
    <name type="scientific">Anaeromyxobacter dehalogenans (strain ATCC BAA-258 / DSM 21875 / 2CP-1)</name>
    <dbReference type="NCBI Taxonomy" id="455488"/>
    <lineage>
        <taxon>Bacteria</taxon>
        <taxon>Pseudomonadati</taxon>
        <taxon>Myxococcota</taxon>
        <taxon>Myxococcia</taxon>
        <taxon>Myxococcales</taxon>
        <taxon>Cystobacterineae</taxon>
        <taxon>Anaeromyxobacteraceae</taxon>
        <taxon>Anaeromyxobacter</taxon>
    </lineage>
</organism>
<dbReference type="PANTHER" id="PTHR22773">
    <property type="entry name" value="NADH DEHYDROGENASE"/>
    <property type="match status" value="1"/>
</dbReference>
<accession>B8JH10</accession>
<feature type="transmembrane region" description="Helical" evidence="5">
    <location>
        <begin position="219"/>
        <end position="244"/>
    </location>
</feature>
<feature type="transmembrane region" description="Helical" evidence="5">
    <location>
        <begin position="168"/>
        <end position="189"/>
    </location>
</feature>
<comment type="function">
    <text evidence="5">NDH-1 shuttles electrons from NADH, via FMN and iron-sulfur (Fe-S) centers, to quinones in the respiratory chain. The immediate electron acceptor for the enzyme in this species is believed to be ubiquinone. Couples the redox reaction to proton translocation (for every two electrons transferred, four hydrogen ions are translocated across the cytoplasmic membrane), and thus conserves the redox energy in a proton gradient.</text>
</comment>
<feature type="transmembrane region" description="Helical" evidence="5">
    <location>
        <begin position="438"/>
        <end position="460"/>
    </location>
</feature>
<evidence type="ECO:0000256" key="6">
    <source>
        <dbReference type="RuleBase" id="RU000320"/>
    </source>
</evidence>
<keyword evidence="5" id="KW-0830">Ubiquinone</keyword>
<keyword evidence="5" id="KW-0874">Quinone</keyword>
<evidence type="ECO:0000313" key="9">
    <source>
        <dbReference type="Proteomes" id="UP000007089"/>
    </source>
</evidence>
<dbReference type="AlphaFoldDB" id="B8JH10"/>
<evidence type="ECO:0000313" key="8">
    <source>
        <dbReference type="EMBL" id="ACL64712.1"/>
    </source>
</evidence>
<dbReference type="GO" id="GO:0042773">
    <property type="term" value="P:ATP synthesis coupled electron transport"/>
    <property type="evidence" value="ECO:0007669"/>
    <property type="project" value="InterPro"/>
</dbReference>
<keyword evidence="2 5" id="KW-0812">Transmembrane</keyword>
<keyword evidence="8" id="KW-0560">Oxidoreductase</keyword>
<dbReference type="GO" id="GO:0048038">
    <property type="term" value="F:quinone binding"/>
    <property type="evidence" value="ECO:0007669"/>
    <property type="project" value="UniProtKB-KW"/>
</dbReference>
<keyword evidence="5" id="KW-0813">Transport</keyword>
<feature type="transmembrane region" description="Helical" evidence="5">
    <location>
        <begin position="481"/>
        <end position="501"/>
    </location>
</feature>
<comment type="subunit">
    <text evidence="5">NDH-1 is composed of 14 different subunits. Subunits NuoA, H, J, K, L, M, N constitute the membrane sector of the complex.</text>
</comment>
<dbReference type="GO" id="GO:0050136">
    <property type="term" value="F:NADH dehydrogenase (quinone) (non-electrogenic) activity"/>
    <property type="evidence" value="ECO:0007669"/>
    <property type="project" value="UniProtKB-UniRule"/>
</dbReference>
<dbReference type="GO" id="GO:0005886">
    <property type="term" value="C:plasma membrane"/>
    <property type="evidence" value="ECO:0007669"/>
    <property type="project" value="UniProtKB-SubCell"/>
</dbReference>
<keyword evidence="5" id="KW-1003">Cell membrane</keyword>
<dbReference type="HAMAP" id="MF_00445">
    <property type="entry name" value="NDH1_NuoN_1"/>
    <property type="match status" value="1"/>
</dbReference>
<protein>
    <recommendedName>
        <fullName evidence="5">NADH-quinone oxidoreductase subunit N</fullName>
        <ecNumber evidence="5">7.1.1.-</ecNumber>
    </recommendedName>
    <alternativeName>
        <fullName evidence="5">NADH dehydrogenase I subunit N</fullName>
    </alternativeName>
    <alternativeName>
        <fullName evidence="5">NDH-1 subunit N</fullName>
    </alternativeName>
</protein>
<evidence type="ECO:0000256" key="3">
    <source>
        <dbReference type="ARBA" id="ARBA00022989"/>
    </source>
</evidence>
<keyword evidence="5" id="KW-0997">Cell inner membrane</keyword>
<dbReference type="RefSeq" id="WP_012632682.1">
    <property type="nucleotide sequence ID" value="NC_011891.1"/>
</dbReference>
<gene>
    <name evidence="5" type="primary">nuoN</name>
    <name evidence="8" type="ordered locus">A2cp1_1368</name>
</gene>